<evidence type="ECO:0000313" key="8">
    <source>
        <dbReference type="Proteomes" id="UP000828924"/>
    </source>
</evidence>
<dbReference type="InterPro" id="IPR036188">
    <property type="entry name" value="FAD/NAD-bd_sf"/>
</dbReference>
<dbReference type="SUPFAM" id="SSF51905">
    <property type="entry name" value="FAD/NAD(P)-binding domain"/>
    <property type="match status" value="1"/>
</dbReference>
<keyword evidence="8" id="KW-1185">Reference proteome</keyword>
<dbReference type="Pfam" id="PF01494">
    <property type="entry name" value="FAD_binding_3"/>
    <property type="match status" value="1"/>
</dbReference>
<accession>A0ABY3WK77</accession>
<dbReference type="PANTHER" id="PTHR13789">
    <property type="entry name" value="MONOOXYGENASE"/>
    <property type="match status" value="1"/>
</dbReference>
<feature type="domain" description="FAD-binding" evidence="6">
    <location>
        <begin position="17"/>
        <end position="357"/>
    </location>
</feature>
<keyword evidence="5 7" id="KW-0503">Monooxygenase</keyword>
<evidence type="ECO:0000256" key="5">
    <source>
        <dbReference type="ARBA" id="ARBA00023033"/>
    </source>
</evidence>
<proteinExistence type="predicted"/>
<dbReference type="PRINTS" id="PR00420">
    <property type="entry name" value="RNGMNOXGNASE"/>
</dbReference>
<keyword evidence="4" id="KW-0560">Oxidoreductase</keyword>
<evidence type="ECO:0000256" key="1">
    <source>
        <dbReference type="ARBA" id="ARBA00001974"/>
    </source>
</evidence>
<evidence type="ECO:0000259" key="6">
    <source>
        <dbReference type="Pfam" id="PF01494"/>
    </source>
</evidence>
<keyword evidence="2" id="KW-0285">Flavoprotein</keyword>
<dbReference type="RefSeq" id="WP_242331723.1">
    <property type="nucleotide sequence ID" value="NZ_CP071872.1"/>
</dbReference>
<dbReference type="Proteomes" id="UP000828924">
    <property type="component" value="Chromosome"/>
</dbReference>
<gene>
    <name evidence="7" type="ORF">J4032_17155</name>
</gene>
<evidence type="ECO:0000256" key="3">
    <source>
        <dbReference type="ARBA" id="ARBA00022827"/>
    </source>
</evidence>
<evidence type="ECO:0000313" key="7">
    <source>
        <dbReference type="EMBL" id="UNM13009.1"/>
    </source>
</evidence>
<evidence type="ECO:0000256" key="2">
    <source>
        <dbReference type="ARBA" id="ARBA00022630"/>
    </source>
</evidence>
<name>A0ABY3WK77_9ACTN</name>
<reference evidence="7 8" key="1">
    <citation type="submission" date="2021-03" db="EMBL/GenBank/DDBJ databases">
        <title>Complete genome of Streptomyces formicae strain 1H-GS9 (DSM 100524).</title>
        <authorList>
            <person name="Atanasov K.E."/>
            <person name="Altabella T."/>
            <person name="Ferrer A."/>
        </authorList>
    </citation>
    <scope>NUCLEOTIDE SEQUENCE [LARGE SCALE GENOMIC DNA]</scope>
    <source>
        <strain evidence="7 8">1H-GS9</strain>
    </source>
</reference>
<protein>
    <submittedName>
        <fullName evidence="7">FAD-dependent monooxygenase</fullName>
    </submittedName>
</protein>
<dbReference type="InterPro" id="IPR002938">
    <property type="entry name" value="FAD-bd"/>
</dbReference>
<dbReference type="SUPFAM" id="SSF54373">
    <property type="entry name" value="FAD-linked reductases, C-terminal domain"/>
    <property type="match status" value="1"/>
</dbReference>
<dbReference type="InterPro" id="IPR050493">
    <property type="entry name" value="FAD-dep_Monooxygenase_BioMet"/>
</dbReference>
<evidence type="ECO:0000256" key="4">
    <source>
        <dbReference type="ARBA" id="ARBA00023002"/>
    </source>
</evidence>
<dbReference type="EMBL" id="CP071872">
    <property type="protein sequence ID" value="UNM13009.1"/>
    <property type="molecule type" value="Genomic_DNA"/>
</dbReference>
<sequence>MTTTAPDRTGRSCNADEVIVVGGGIGGLTTALALARGGRPVLVLERADAFTEIGAGLQLAPNATRVLDRLGVLERVVAAGVLPRRLVFHSALSGRELTHLDLGDACRERYGGPYVVLHRSDLLAILVDACRAAGVALENGRHVVSVTDEPDRAVVTCADGAAYEGALAVGADGLRSGVRSRFSDDEPVCSGYVAYRGAVPMEQVSGAGELHDVRVWFGPGLHLVQYPLRTGSLFNQVAVFRSPRHAAGDTEWGTPDELDEVFSATCAQVREAVPALWRHMRWPMYDREPLDTWAAGRTVLLGDAAHPMLQYLAQGACQAIEDAVALVRALDGAAGGLGAALKTYEEQRVPRTTRVQRTARVWGDIWHVEGVAALLRDELFVQRRPDDHRHVDWLYGTAAG</sequence>
<keyword evidence="3" id="KW-0274">FAD</keyword>
<dbReference type="PANTHER" id="PTHR13789:SF318">
    <property type="entry name" value="GERANYLGERANYL DIPHOSPHATE REDUCTASE"/>
    <property type="match status" value="1"/>
</dbReference>
<dbReference type="GO" id="GO:0004497">
    <property type="term" value="F:monooxygenase activity"/>
    <property type="evidence" value="ECO:0007669"/>
    <property type="project" value="UniProtKB-KW"/>
</dbReference>
<organism evidence="7 8">
    <name type="scientific">Streptomyces formicae</name>
    <dbReference type="NCBI Taxonomy" id="1616117"/>
    <lineage>
        <taxon>Bacteria</taxon>
        <taxon>Bacillati</taxon>
        <taxon>Actinomycetota</taxon>
        <taxon>Actinomycetes</taxon>
        <taxon>Kitasatosporales</taxon>
        <taxon>Streptomycetaceae</taxon>
        <taxon>Streptomyces</taxon>
    </lineage>
</organism>
<comment type="cofactor">
    <cofactor evidence="1">
        <name>FAD</name>
        <dbReference type="ChEBI" id="CHEBI:57692"/>
    </cofactor>
</comment>
<dbReference type="Gene3D" id="3.50.50.60">
    <property type="entry name" value="FAD/NAD(P)-binding domain"/>
    <property type="match status" value="1"/>
</dbReference>